<accession>U7V9P8</accession>
<dbReference type="EMBL" id="AXZF01000066">
    <property type="protein sequence ID" value="ERT68442.1"/>
    <property type="molecule type" value="Genomic_DNA"/>
</dbReference>
<dbReference type="Gene3D" id="2.70.70.10">
    <property type="entry name" value="Glucose Permease (Domain IIA)"/>
    <property type="match status" value="1"/>
</dbReference>
<dbReference type="CDD" id="cd12797">
    <property type="entry name" value="M23_peptidase"/>
    <property type="match status" value="1"/>
</dbReference>
<comment type="caution">
    <text evidence="4">The sequence shown here is derived from an EMBL/GenBank/DDBJ whole genome shotgun (WGS) entry which is preliminary data.</text>
</comment>
<evidence type="ECO:0000313" key="4">
    <source>
        <dbReference type="EMBL" id="ERT68442.1"/>
    </source>
</evidence>
<proteinExistence type="predicted"/>
<dbReference type="PATRIC" id="fig|1319815.3.peg.1627"/>
<dbReference type="Proteomes" id="UP000017081">
    <property type="component" value="Unassembled WGS sequence"/>
</dbReference>
<dbReference type="PANTHER" id="PTHR21666">
    <property type="entry name" value="PEPTIDASE-RELATED"/>
    <property type="match status" value="1"/>
</dbReference>
<protein>
    <recommendedName>
        <fullName evidence="3">M23ase beta-sheet core domain-containing protein</fullName>
    </recommendedName>
</protein>
<reference evidence="4 5" key="1">
    <citation type="submission" date="2013-08" db="EMBL/GenBank/DDBJ databases">
        <authorList>
            <person name="Weinstock G."/>
            <person name="Sodergren E."/>
            <person name="Wylie T."/>
            <person name="Fulton L."/>
            <person name="Fulton R."/>
            <person name="Fronick C."/>
            <person name="O'Laughlin M."/>
            <person name="Godfrey J."/>
            <person name="Miner T."/>
            <person name="Herter B."/>
            <person name="Appelbaum E."/>
            <person name="Cordes M."/>
            <person name="Lek S."/>
            <person name="Wollam A."/>
            <person name="Pepin K.H."/>
            <person name="Palsikar V.B."/>
            <person name="Mitreva M."/>
            <person name="Wilson R.K."/>
        </authorList>
    </citation>
    <scope>NUCLEOTIDE SEQUENCE [LARGE SCALE GENOMIC DNA]</scope>
    <source>
        <strain evidence="4 5">ATCC BAA-474</strain>
    </source>
</reference>
<feature type="coiled-coil region" evidence="2">
    <location>
        <begin position="19"/>
        <end position="81"/>
    </location>
</feature>
<dbReference type="InterPro" id="IPR011055">
    <property type="entry name" value="Dup_hybrid_motif"/>
</dbReference>
<dbReference type="SUPFAM" id="SSF51261">
    <property type="entry name" value="Duplicated hybrid motif"/>
    <property type="match status" value="1"/>
</dbReference>
<evidence type="ECO:0000256" key="2">
    <source>
        <dbReference type="SAM" id="Coils"/>
    </source>
</evidence>
<evidence type="ECO:0000256" key="1">
    <source>
        <dbReference type="ARBA" id="ARBA00022729"/>
    </source>
</evidence>
<gene>
    <name evidence="4" type="ORF">HMPREF0202_01687</name>
</gene>
<organism evidence="4 5">
    <name type="scientific">Cetobacterium somerae ATCC BAA-474</name>
    <dbReference type="NCBI Taxonomy" id="1319815"/>
    <lineage>
        <taxon>Bacteria</taxon>
        <taxon>Fusobacteriati</taxon>
        <taxon>Fusobacteriota</taxon>
        <taxon>Fusobacteriia</taxon>
        <taxon>Fusobacteriales</taxon>
        <taxon>Fusobacteriaceae</taxon>
        <taxon>Cetobacterium</taxon>
    </lineage>
</organism>
<dbReference type="AlphaFoldDB" id="U7V9P8"/>
<dbReference type="GO" id="GO:0004222">
    <property type="term" value="F:metalloendopeptidase activity"/>
    <property type="evidence" value="ECO:0007669"/>
    <property type="project" value="TreeGrafter"/>
</dbReference>
<dbReference type="RefSeq" id="WP_023051224.1">
    <property type="nucleotide sequence ID" value="NZ_CP173065.2"/>
</dbReference>
<dbReference type="Gene3D" id="6.10.250.3150">
    <property type="match status" value="1"/>
</dbReference>
<dbReference type="eggNOG" id="COG4942">
    <property type="taxonomic scope" value="Bacteria"/>
</dbReference>
<evidence type="ECO:0000259" key="3">
    <source>
        <dbReference type="Pfam" id="PF01551"/>
    </source>
</evidence>
<feature type="domain" description="M23ase beta-sheet core" evidence="3">
    <location>
        <begin position="266"/>
        <end position="358"/>
    </location>
</feature>
<keyword evidence="5" id="KW-1185">Reference proteome</keyword>
<evidence type="ECO:0000313" key="5">
    <source>
        <dbReference type="Proteomes" id="UP000017081"/>
    </source>
</evidence>
<sequence length="362" mass="41396">MKGIMIFFICSTFIFGDSVDNLKNKMKKIESEIKQKNSRIEHIDSEKISIAKQIENINSEIKDIEKEAEKLQEEIKIVNRNIEYGGLNLNVSSKALDRKKSEYKAKMIEVTRKSSLESNTKDRSIAKRSFSRLLYGDLESMEHIKNVQTSIEQVKKNIENDRQKLTILKRKLDSNRRSIEVKKQEKNRLITRLNQEKTTHVKTISKLEIQKKNIEKEIERIIKARSVTTKNVKLDTAVLKLGKFQRPISGTIVVKFREKKNGEVVSNGIEIAGKMGTRVKAATSGKVIYADKFQGLNNVVMVDYGYNTIGVYGNLIAVGVKLNQQVQRGQDIGVLGLNTDSKANLYYEVRFNLKPINPENLF</sequence>
<dbReference type="InterPro" id="IPR016047">
    <property type="entry name" value="M23ase_b-sheet_dom"/>
</dbReference>
<dbReference type="InterPro" id="IPR050570">
    <property type="entry name" value="Cell_wall_metabolism_enzyme"/>
</dbReference>
<keyword evidence="2" id="KW-0175">Coiled coil</keyword>
<dbReference type="HOGENOM" id="CLU_684677_0_0_0"/>
<dbReference type="Pfam" id="PF01551">
    <property type="entry name" value="Peptidase_M23"/>
    <property type="match status" value="1"/>
</dbReference>
<dbReference type="PANTHER" id="PTHR21666:SF289">
    <property type="entry name" value="L-ALA--D-GLU ENDOPEPTIDASE"/>
    <property type="match status" value="1"/>
</dbReference>
<feature type="coiled-coil region" evidence="2">
    <location>
        <begin position="144"/>
        <end position="224"/>
    </location>
</feature>
<name>U7V9P8_9FUSO</name>
<dbReference type="STRING" id="1319815.HMPREF0202_01687"/>
<keyword evidence="1" id="KW-0732">Signal</keyword>